<dbReference type="EMBL" id="FUEG01000015">
    <property type="protein sequence ID" value="SJL11809.1"/>
    <property type="molecule type" value="Genomic_DNA"/>
</dbReference>
<dbReference type="Proteomes" id="UP000219338">
    <property type="component" value="Unassembled WGS sequence"/>
</dbReference>
<keyword evidence="2" id="KW-1185">Reference proteome</keyword>
<sequence>MNLTSYYTPHQVKRLMESTTLSMISCLFTSQFQKLTIHKGTIYANLTTAFRDACAPGTQLSQYPTLEDLNTTFEVSGSPDTVTQLMHISMKKEVIFFIQGVLTEVLLLPMTANISGGLNPDQLGQKVTIIGPQIPHFESMIASIAFILQLFEQSTTCSVLASALTRDGDTKTLSFSNSIFTPIKDAHPNDIIPIPVGFD</sequence>
<proteinExistence type="predicted"/>
<protein>
    <submittedName>
        <fullName evidence="1">Uncharacterized protein</fullName>
    </submittedName>
</protein>
<name>A0A284RSS9_ARMOS</name>
<accession>A0A284RSS9</accession>
<organism evidence="1 2">
    <name type="scientific">Armillaria ostoyae</name>
    <name type="common">Armillaria root rot fungus</name>
    <dbReference type="NCBI Taxonomy" id="47428"/>
    <lineage>
        <taxon>Eukaryota</taxon>
        <taxon>Fungi</taxon>
        <taxon>Dikarya</taxon>
        <taxon>Basidiomycota</taxon>
        <taxon>Agaricomycotina</taxon>
        <taxon>Agaricomycetes</taxon>
        <taxon>Agaricomycetidae</taxon>
        <taxon>Agaricales</taxon>
        <taxon>Marasmiineae</taxon>
        <taxon>Physalacriaceae</taxon>
        <taxon>Armillaria</taxon>
    </lineage>
</organism>
<evidence type="ECO:0000313" key="2">
    <source>
        <dbReference type="Proteomes" id="UP000219338"/>
    </source>
</evidence>
<reference evidence="2" key="1">
    <citation type="journal article" date="2017" name="Nat. Ecol. Evol.">
        <title>Genome expansion and lineage-specific genetic innovations in the forest pathogenic fungi Armillaria.</title>
        <authorList>
            <person name="Sipos G."/>
            <person name="Prasanna A.N."/>
            <person name="Walter M.C."/>
            <person name="O'Connor E."/>
            <person name="Balint B."/>
            <person name="Krizsan K."/>
            <person name="Kiss B."/>
            <person name="Hess J."/>
            <person name="Varga T."/>
            <person name="Slot J."/>
            <person name="Riley R."/>
            <person name="Boka B."/>
            <person name="Rigling D."/>
            <person name="Barry K."/>
            <person name="Lee J."/>
            <person name="Mihaltcheva S."/>
            <person name="LaButti K."/>
            <person name="Lipzen A."/>
            <person name="Waldron R."/>
            <person name="Moloney N.M."/>
            <person name="Sperisen C."/>
            <person name="Kredics L."/>
            <person name="Vagvoelgyi C."/>
            <person name="Patrignani A."/>
            <person name="Fitzpatrick D."/>
            <person name="Nagy I."/>
            <person name="Doyle S."/>
            <person name="Anderson J.B."/>
            <person name="Grigoriev I.V."/>
            <person name="Gueldener U."/>
            <person name="Muensterkoetter M."/>
            <person name="Nagy L.G."/>
        </authorList>
    </citation>
    <scope>NUCLEOTIDE SEQUENCE [LARGE SCALE GENOMIC DNA]</scope>
    <source>
        <strain evidence="2">C18/9</strain>
    </source>
</reference>
<dbReference type="AlphaFoldDB" id="A0A284RSS9"/>
<evidence type="ECO:0000313" key="1">
    <source>
        <dbReference type="EMBL" id="SJL11809.1"/>
    </source>
</evidence>
<gene>
    <name evidence="1" type="ORF">ARMOST_15219</name>
</gene>